<accession>A0A1V3WRN4</accession>
<organism evidence="1 2">
    <name type="scientific">Mycobacterium kansasii</name>
    <dbReference type="NCBI Taxonomy" id="1768"/>
    <lineage>
        <taxon>Bacteria</taxon>
        <taxon>Bacillati</taxon>
        <taxon>Actinomycetota</taxon>
        <taxon>Actinomycetes</taxon>
        <taxon>Mycobacteriales</taxon>
        <taxon>Mycobacteriaceae</taxon>
        <taxon>Mycobacterium</taxon>
    </lineage>
</organism>
<dbReference type="EMBL" id="MVBM01000007">
    <property type="protein sequence ID" value="OOK69001.1"/>
    <property type="molecule type" value="Genomic_DNA"/>
</dbReference>
<evidence type="ECO:0000313" key="1">
    <source>
        <dbReference type="EMBL" id="OOK69001.1"/>
    </source>
</evidence>
<name>A0A1V3WRN4_MYCKA</name>
<gene>
    <name evidence="1" type="ORF">BZL30_7134</name>
</gene>
<sequence length="38" mass="4158">MRSVCACMPASSAATEIRNVRDSSFLAISDYPPNRPWG</sequence>
<comment type="caution">
    <text evidence="1">The sequence shown here is derived from an EMBL/GenBank/DDBJ whole genome shotgun (WGS) entry which is preliminary data.</text>
</comment>
<evidence type="ECO:0000313" key="2">
    <source>
        <dbReference type="Proteomes" id="UP000189229"/>
    </source>
</evidence>
<reference evidence="1 2" key="1">
    <citation type="submission" date="2017-02" db="EMBL/GenBank/DDBJ databases">
        <title>Complete genome sequences of Mycobacterium kansasii strains isolated from rhesus macaques.</title>
        <authorList>
            <person name="Panda A."/>
            <person name="Nagaraj S."/>
            <person name="Zhao X."/>
            <person name="Tettelin H."/>
            <person name="Detolla L.J."/>
        </authorList>
    </citation>
    <scope>NUCLEOTIDE SEQUENCE [LARGE SCALE GENOMIC DNA]</scope>
    <source>
        <strain evidence="1 2">11-3813</strain>
    </source>
</reference>
<proteinExistence type="predicted"/>
<dbReference type="Proteomes" id="UP000189229">
    <property type="component" value="Unassembled WGS sequence"/>
</dbReference>
<protein>
    <submittedName>
        <fullName evidence="1">Uncharacterized protein</fullName>
    </submittedName>
</protein>
<dbReference type="AlphaFoldDB" id="A0A1V3WRN4"/>